<dbReference type="PANTHER" id="PTHR42855:SF2">
    <property type="entry name" value="DRUG RESISTANCE ABC TRANSPORTER,ATP-BINDING PROTEIN"/>
    <property type="match status" value="1"/>
</dbReference>
<dbReference type="PROSITE" id="PS50893">
    <property type="entry name" value="ABC_TRANSPORTER_2"/>
    <property type="match status" value="2"/>
</dbReference>
<dbReference type="InterPro" id="IPR017871">
    <property type="entry name" value="ABC_transporter-like_CS"/>
</dbReference>
<evidence type="ECO:0000256" key="1">
    <source>
        <dbReference type="ARBA" id="ARBA00022741"/>
    </source>
</evidence>
<organism evidence="4 5">
    <name type="scientific">Planococcus chinensis</name>
    <dbReference type="NCBI Taxonomy" id="272917"/>
    <lineage>
        <taxon>Bacteria</taxon>
        <taxon>Bacillati</taxon>
        <taxon>Bacillota</taxon>
        <taxon>Bacilli</taxon>
        <taxon>Bacillales</taxon>
        <taxon>Caryophanaceae</taxon>
        <taxon>Planococcus</taxon>
    </lineage>
</organism>
<dbReference type="Proteomes" id="UP001597273">
    <property type="component" value="Unassembled WGS sequence"/>
</dbReference>
<evidence type="ECO:0000313" key="5">
    <source>
        <dbReference type="Proteomes" id="UP001597273"/>
    </source>
</evidence>
<dbReference type="InterPro" id="IPR003439">
    <property type="entry name" value="ABC_transporter-like_ATP-bd"/>
</dbReference>
<gene>
    <name evidence="4" type="primary">abc-f</name>
    <name evidence="4" type="ORF">ACFSDB_18135</name>
</gene>
<keyword evidence="2" id="KW-0067">ATP-binding</keyword>
<feature type="domain" description="ABC transporter" evidence="3">
    <location>
        <begin position="4"/>
        <end position="258"/>
    </location>
</feature>
<dbReference type="Pfam" id="PF12848">
    <property type="entry name" value="ABC_tran_Xtn"/>
    <property type="match status" value="1"/>
</dbReference>
<evidence type="ECO:0000313" key="4">
    <source>
        <dbReference type="EMBL" id="MFD1864817.1"/>
    </source>
</evidence>
<dbReference type="CDD" id="cd03221">
    <property type="entry name" value="ABCF_EF-3"/>
    <property type="match status" value="2"/>
</dbReference>
<feature type="domain" description="ABC transporter" evidence="3">
    <location>
        <begin position="334"/>
        <end position="544"/>
    </location>
</feature>
<keyword evidence="1" id="KW-0547">Nucleotide-binding</keyword>
<keyword evidence="5" id="KW-1185">Reference proteome</keyword>
<dbReference type="PROSITE" id="PS00211">
    <property type="entry name" value="ABC_TRANSPORTER_1"/>
    <property type="match status" value="2"/>
</dbReference>
<dbReference type="Gene3D" id="3.40.50.300">
    <property type="entry name" value="P-loop containing nucleotide triphosphate hydrolases"/>
    <property type="match status" value="2"/>
</dbReference>
<dbReference type="InterPro" id="IPR051309">
    <property type="entry name" value="ABCF_ATPase"/>
</dbReference>
<dbReference type="InterPro" id="IPR032781">
    <property type="entry name" value="ABC_tran_Xtn"/>
</dbReference>
<accession>A0ABW4QMF3</accession>
<protein>
    <submittedName>
        <fullName evidence="4">Ribosomal protection-like ABC-F family protein</fullName>
    </submittedName>
</protein>
<reference evidence="5" key="1">
    <citation type="journal article" date="2019" name="Int. J. Syst. Evol. Microbiol.">
        <title>The Global Catalogue of Microorganisms (GCM) 10K type strain sequencing project: providing services to taxonomists for standard genome sequencing and annotation.</title>
        <authorList>
            <consortium name="The Broad Institute Genomics Platform"/>
            <consortium name="The Broad Institute Genome Sequencing Center for Infectious Disease"/>
            <person name="Wu L."/>
            <person name="Ma J."/>
        </authorList>
    </citation>
    <scope>NUCLEOTIDE SEQUENCE [LARGE SCALE GENOMIC DNA]</scope>
    <source>
        <strain evidence="5">CGMCC 1.15475</strain>
    </source>
</reference>
<dbReference type="InterPro" id="IPR027417">
    <property type="entry name" value="P-loop_NTPase"/>
</dbReference>
<dbReference type="SUPFAM" id="SSF52540">
    <property type="entry name" value="P-loop containing nucleoside triphosphate hydrolases"/>
    <property type="match status" value="2"/>
</dbReference>
<dbReference type="EMBL" id="JBHUFW010000025">
    <property type="protein sequence ID" value="MFD1864817.1"/>
    <property type="molecule type" value="Genomic_DNA"/>
</dbReference>
<dbReference type="RefSeq" id="WP_204893348.1">
    <property type="nucleotide sequence ID" value="NZ_JBHUFW010000025.1"/>
</dbReference>
<dbReference type="InterPro" id="IPR003593">
    <property type="entry name" value="AAA+_ATPase"/>
</dbReference>
<comment type="caution">
    <text evidence="4">The sequence shown here is derived from an EMBL/GenBank/DDBJ whole genome shotgun (WGS) entry which is preliminary data.</text>
</comment>
<evidence type="ECO:0000256" key="2">
    <source>
        <dbReference type="ARBA" id="ARBA00022840"/>
    </source>
</evidence>
<dbReference type="PANTHER" id="PTHR42855">
    <property type="entry name" value="ABC TRANSPORTER ATP-BINDING SUBUNIT"/>
    <property type="match status" value="1"/>
</dbReference>
<evidence type="ECO:0000259" key="3">
    <source>
        <dbReference type="PROSITE" id="PS50893"/>
    </source>
</evidence>
<name>A0ABW4QMF3_9BACL</name>
<proteinExistence type="predicted"/>
<dbReference type="Pfam" id="PF00005">
    <property type="entry name" value="ABC_tran"/>
    <property type="match status" value="2"/>
</dbReference>
<dbReference type="SMART" id="SM00382">
    <property type="entry name" value="AAA"/>
    <property type="match status" value="2"/>
</dbReference>
<dbReference type="NCBIfam" id="NF000355">
    <property type="entry name" value="ribo_prot_ABC_F"/>
    <property type="match status" value="1"/>
</dbReference>
<sequence>MIISQFQQIMCHFANQKLFNHIKGEVAEGQRIGLVGRNGEGKTTLLNVLAGELHPTEGSVTWKKGCSVGLLKQSPQEEPEWTVEQLLKTAFADLLQAGERLAEMEKKMETADPGSLERLLERYGSLQDEFSRKGGYEIDVRIDQVLNGLKITSLKHELWGHLSGGERTKAGLAKLLLQEPDLLLLDEPTNHLDLEAIEWLGSFIGHYKGTIVLVSHDRYFLDEAVTCIWELDQGDLIQYKGNYSDYVKEREARLLLEFQQYQDQQKKIQKMKETIKRLKEWANRANPPNAGMHRQAKSIEKALARIELLDRPVLAKKQMALDFRMASRSGKDVVRIEGLWKEFGDRTLFQEAGMHVRFGERAAIVGANGAGKTTLLNIILGSEGADAGEVLMGSGVSAGYLSQHTLEMDNDRSVIEEFRDMVAVSEYDARPMLAKFLFFGNMVFQPVRQLSGGERMRLRLAQLMHSDCNLLILDEPTNHLDLEAKEVMEEALAGFPGTIISVSHDRYFLDKLFEATYWIDNESIERFDGNYSFAKGKKSAQVFL</sequence>